<keyword evidence="11" id="KW-0573">Peptidoglycan synthesis</keyword>
<dbReference type="GO" id="GO:0009252">
    <property type="term" value="P:peptidoglycan biosynthetic process"/>
    <property type="evidence" value="ECO:0007669"/>
    <property type="project" value="UniProtKB-KW"/>
</dbReference>
<dbReference type="GO" id="GO:0030288">
    <property type="term" value="C:outer membrane-bounded periplasmic space"/>
    <property type="evidence" value="ECO:0007669"/>
    <property type="project" value="TreeGrafter"/>
</dbReference>
<dbReference type="OrthoDB" id="9766909at2"/>
<dbReference type="SUPFAM" id="SSF56601">
    <property type="entry name" value="beta-lactamase/transpeptidase-like"/>
    <property type="match status" value="1"/>
</dbReference>
<evidence type="ECO:0000256" key="9">
    <source>
        <dbReference type="ARBA" id="ARBA00022801"/>
    </source>
</evidence>
<dbReference type="InterPro" id="IPR050396">
    <property type="entry name" value="Glycosyltr_51/Transpeptidase"/>
</dbReference>
<protein>
    <submittedName>
        <fullName evidence="21">Penicillin-binding protein</fullName>
    </submittedName>
</protein>
<comment type="similarity">
    <text evidence="3">In the N-terminal section; belongs to the glycosyltransferase 51 family.</text>
</comment>
<keyword evidence="4" id="KW-1003">Cell membrane</keyword>
<reference evidence="21 22" key="1">
    <citation type="submission" date="2013-08" db="EMBL/GenBank/DDBJ databases">
        <title>Genome of Pontibacillus chungwhensis.</title>
        <authorList>
            <person name="Wang Q."/>
            <person name="Wang G."/>
        </authorList>
    </citation>
    <scope>NUCLEOTIDE SEQUENCE [LARGE SCALE GENOMIC DNA]</scope>
    <source>
        <strain evidence="21 22">BH030062</strain>
    </source>
</reference>
<name>A0A0A2V112_9BACI</name>
<keyword evidence="18" id="KW-0812">Transmembrane</keyword>
<comment type="catalytic activity">
    <reaction evidence="15">
        <text>Preferential cleavage: (Ac)2-L-Lys-D-Ala-|-D-Ala. Also transpeptidation of peptidyl-alanyl moieties that are N-acyl substituents of D-alanine.</text>
        <dbReference type="EC" id="3.4.16.4"/>
    </reaction>
</comment>
<dbReference type="PANTHER" id="PTHR32282">
    <property type="entry name" value="BINDING PROTEIN TRANSPEPTIDASE, PUTATIVE-RELATED"/>
    <property type="match status" value="1"/>
</dbReference>
<keyword evidence="9" id="KW-0378">Hydrolase</keyword>
<dbReference type="InterPro" id="IPR001460">
    <property type="entry name" value="PCN-bd_Tpept"/>
</dbReference>
<dbReference type="AlphaFoldDB" id="A0A0A2V112"/>
<evidence type="ECO:0000256" key="6">
    <source>
        <dbReference type="ARBA" id="ARBA00022670"/>
    </source>
</evidence>
<comment type="catalytic activity">
    <reaction evidence="16">
        <text>[GlcNAc-(1-&gt;4)-Mur2Ac(oyl-L-Ala-gamma-D-Glu-L-Lys-D-Ala-D-Ala)](n)-di-trans,octa-cis-undecaprenyl diphosphate + beta-D-GlcNAc-(1-&gt;4)-Mur2Ac(oyl-L-Ala-gamma-D-Glu-L-Lys-D-Ala-D-Ala)-di-trans,octa-cis-undecaprenyl diphosphate = [GlcNAc-(1-&gt;4)-Mur2Ac(oyl-L-Ala-gamma-D-Glu-L-Lys-D-Ala-D-Ala)](n+1)-di-trans,octa-cis-undecaprenyl diphosphate + di-trans,octa-cis-undecaprenyl diphosphate + H(+)</text>
        <dbReference type="Rhea" id="RHEA:23708"/>
        <dbReference type="Rhea" id="RHEA-COMP:9602"/>
        <dbReference type="Rhea" id="RHEA-COMP:9603"/>
        <dbReference type="ChEBI" id="CHEBI:15378"/>
        <dbReference type="ChEBI" id="CHEBI:58405"/>
        <dbReference type="ChEBI" id="CHEBI:60033"/>
        <dbReference type="ChEBI" id="CHEBI:78435"/>
        <dbReference type="EC" id="2.4.99.28"/>
    </reaction>
</comment>
<feature type="region of interest" description="Disordered" evidence="17">
    <location>
        <begin position="656"/>
        <end position="683"/>
    </location>
</feature>
<dbReference type="GO" id="GO:0005886">
    <property type="term" value="C:plasma membrane"/>
    <property type="evidence" value="ECO:0007669"/>
    <property type="project" value="UniProtKB-SubCell"/>
</dbReference>
<dbReference type="NCBIfam" id="TIGR02074">
    <property type="entry name" value="PBP_1a_fam"/>
    <property type="match status" value="1"/>
</dbReference>
<keyword evidence="22" id="KW-1185">Reference proteome</keyword>
<dbReference type="Proteomes" id="UP000030153">
    <property type="component" value="Unassembled WGS sequence"/>
</dbReference>
<proteinExistence type="inferred from homology"/>
<feature type="domain" description="Glycosyl transferase family 51" evidence="20">
    <location>
        <begin position="62"/>
        <end position="237"/>
    </location>
</feature>
<keyword evidence="5" id="KW-0121">Carboxypeptidase</keyword>
<keyword evidence="18" id="KW-1133">Transmembrane helix</keyword>
<dbReference type="Pfam" id="PF00905">
    <property type="entry name" value="Transpeptidase"/>
    <property type="match status" value="1"/>
</dbReference>
<evidence type="ECO:0000256" key="15">
    <source>
        <dbReference type="ARBA" id="ARBA00034000"/>
    </source>
</evidence>
<evidence type="ECO:0000313" key="21">
    <source>
        <dbReference type="EMBL" id="KGP92491.1"/>
    </source>
</evidence>
<dbReference type="Pfam" id="PF00912">
    <property type="entry name" value="Transgly"/>
    <property type="match status" value="1"/>
</dbReference>
<accession>A0A0A2V112</accession>
<comment type="caution">
    <text evidence="21">The sequence shown here is derived from an EMBL/GenBank/DDBJ whole genome shotgun (WGS) entry which is preliminary data.</text>
</comment>
<dbReference type="PANTHER" id="PTHR32282:SF11">
    <property type="entry name" value="PENICILLIN-BINDING PROTEIN 1B"/>
    <property type="match status" value="1"/>
</dbReference>
<evidence type="ECO:0000256" key="13">
    <source>
        <dbReference type="ARBA" id="ARBA00023268"/>
    </source>
</evidence>
<dbReference type="Gene3D" id="1.10.3810.10">
    <property type="entry name" value="Biosynthetic peptidoglycan transglycosylase-like"/>
    <property type="match status" value="1"/>
</dbReference>
<sequence>MKLRIPHILYENKPLKWISLTTASLITLFITSLIGVLLYCYIAGPPLLKNDQNTIVYAQDNRVIGEEHGGENRYWVELKDMSPAFIAATLLTEDKRFYDHFGFDVKRIAAAVIQDIKAMAKVQGASTITQQYARNLYLSHEKTWTRKIKEALYAARLEMFYEKDKILEGYLNTIYYGHGAYGIEAASRYYFDKHADEITLAEAALLTSIPKGPSYYSPYANLENAKARQSLILHHMKENNVITEDQYVTASQQTIKLAPQSEKVVAQVAPYFQDRVMQEATRILDLDAESIRSGGYHIYTSLKVPMQEELEKTVEEKIDPKSDIQIGAVSINPETGGILAMVGGRSYTDSPYNRAVQAKRMPGSTFKPFLYYAALENGYTPATTLLSKPTYFELEDGTVYEPSNYNGYYAYEPITLAQAIALSDNVYAVKTNVFLGEETLVETAERMGISSDLPAVPSLALGTASVSVQEMVGAYSLFANGGVEVKPHTIEKITDSYGHVVYERKEGKEKQVIDRDKAFVLAHLMTGMFDESLNDYMTVTGSSIANQLTRTYAGKSGTTNTDSWMIGFSPQVATGIWTGYDDNEPIEKIVDHEYAKDIWAAYMESVHEDRPYKTFSPTDDVVGVYIDPDSGQLATPYCPHQRLAYFEKGSEPTTYCDHHFPGDAPEGSLPNPPDSEEEKEKKSWLYDLFF</sequence>
<evidence type="ECO:0000256" key="18">
    <source>
        <dbReference type="SAM" id="Phobius"/>
    </source>
</evidence>
<keyword evidence="13" id="KW-0511">Multifunctional enzyme</keyword>
<evidence type="ECO:0000256" key="12">
    <source>
        <dbReference type="ARBA" id="ARBA00023136"/>
    </source>
</evidence>
<evidence type="ECO:0000256" key="10">
    <source>
        <dbReference type="ARBA" id="ARBA00022960"/>
    </source>
</evidence>
<organism evidence="21 22">
    <name type="scientific">Pontibacillus chungwhensis BH030062</name>
    <dbReference type="NCBI Taxonomy" id="1385513"/>
    <lineage>
        <taxon>Bacteria</taxon>
        <taxon>Bacillati</taxon>
        <taxon>Bacillota</taxon>
        <taxon>Bacilli</taxon>
        <taxon>Bacillales</taxon>
        <taxon>Bacillaceae</taxon>
        <taxon>Pontibacillus</taxon>
    </lineage>
</organism>
<dbReference type="EMBL" id="AVBG01000002">
    <property type="protein sequence ID" value="KGP92491.1"/>
    <property type="molecule type" value="Genomic_DNA"/>
</dbReference>
<dbReference type="InterPro" id="IPR023346">
    <property type="entry name" value="Lysozyme-like_dom_sf"/>
</dbReference>
<dbReference type="eggNOG" id="COG0744">
    <property type="taxonomic scope" value="Bacteria"/>
</dbReference>
<evidence type="ECO:0000259" key="20">
    <source>
        <dbReference type="Pfam" id="PF00912"/>
    </source>
</evidence>
<evidence type="ECO:0000256" key="8">
    <source>
        <dbReference type="ARBA" id="ARBA00022679"/>
    </source>
</evidence>
<evidence type="ECO:0000256" key="17">
    <source>
        <dbReference type="SAM" id="MobiDB-lite"/>
    </source>
</evidence>
<evidence type="ECO:0000256" key="5">
    <source>
        <dbReference type="ARBA" id="ARBA00022645"/>
    </source>
</evidence>
<gene>
    <name evidence="21" type="ORF">N780_13940</name>
</gene>
<dbReference type="RefSeq" id="WP_036780101.1">
    <property type="nucleotide sequence ID" value="NZ_AVBG01000002.1"/>
</dbReference>
<evidence type="ECO:0000256" key="2">
    <source>
        <dbReference type="ARBA" id="ARBA00007090"/>
    </source>
</evidence>
<keyword evidence="8" id="KW-0808">Transferase</keyword>
<feature type="domain" description="Penicillin-binding protein transpeptidase" evidence="19">
    <location>
        <begin position="327"/>
        <end position="571"/>
    </location>
</feature>
<dbReference type="GO" id="GO:0071555">
    <property type="term" value="P:cell wall organization"/>
    <property type="evidence" value="ECO:0007669"/>
    <property type="project" value="UniProtKB-KW"/>
</dbReference>
<keyword evidence="12 18" id="KW-0472">Membrane</keyword>
<evidence type="ECO:0000313" key="22">
    <source>
        <dbReference type="Proteomes" id="UP000030153"/>
    </source>
</evidence>
<comment type="subcellular location">
    <subcellularLocation>
        <location evidence="1">Cell membrane</location>
    </subcellularLocation>
</comment>
<dbReference type="InterPro" id="IPR012338">
    <property type="entry name" value="Beta-lactam/transpept-like"/>
</dbReference>
<dbReference type="InterPro" id="IPR036950">
    <property type="entry name" value="PBP_transglycosylase"/>
</dbReference>
<dbReference type="GO" id="GO:0008360">
    <property type="term" value="P:regulation of cell shape"/>
    <property type="evidence" value="ECO:0007669"/>
    <property type="project" value="UniProtKB-KW"/>
</dbReference>
<dbReference type="Gene3D" id="3.40.710.10">
    <property type="entry name" value="DD-peptidase/beta-lactamase superfamily"/>
    <property type="match status" value="1"/>
</dbReference>
<evidence type="ECO:0000259" key="19">
    <source>
        <dbReference type="Pfam" id="PF00905"/>
    </source>
</evidence>
<keyword evidence="10" id="KW-0133">Cell shape</keyword>
<dbReference type="GO" id="GO:0006508">
    <property type="term" value="P:proteolysis"/>
    <property type="evidence" value="ECO:0007669"/>
    <property type="project" value="UniProtKB-KW"/>
</dbReference>
<evidence type="ECO:0000256" key="7">
    <source>
        <dbReference type="ARBA" id="ARBA00022676"/>
    </source>
</evidence>
<evidence type="ECO:0000256" key="4">
    <source>
        <dbReference type="ARBA" id="ARBA00022475"/>
    </source>
</evidence>
<evidence type="ECO:0000256" key="14">
    <source>
        <dbReference type="ARBA" id="ARBA00023316"/>
    </source>
</evidence>
<keyword evidence="6" id="KW-0645">Protease</keyword>
<dbReference type="FunFam" id="1.10.3810.10:FF:000001">
    <property type="entry name" value="Penicillin-binding protein 1A"/>
    <property type="match status" value="1"/>
</dbReference>
<feature type="transmembrane region" description="Helical" evidence="18">
    <location>
        <begin position="20"/>
        <end position="44"/>
    </location>
</feature>
<dbReference type="SUPFAM" id="SSF53955">
    <property type="entry name" value="Lysozyme-like"/>
    <property type="match status" value="1"/>
</dbReference>
<dbReference type="GO" id="GO:0009002">
    <property type="term" value="F:serine-type D-Ala-D-Ala carboxypeptidase activity"/>
    <property type="evidence" value="ECO:0007669"/>
    <property type="project" value="UniProtKB-EC"/>
</dbReference>
<evidence type="ECO:0000256" key="16">
    <source>
        <dbReference type="ARBA" id="ARBA00049902"/>
    </source>
</evidence>
<dbReference type="GO" id="GO:0008658">
    <property type="term" value="F:penicillin binding"/>
    <property type="evidence" value="ECO:0007669"/>
    <property type="project" value="InterPro"/>
</dbReference>
<dbReference type="GO" id="GO:0008955">
    <property type="term" value="F:peptidoglycan glycosyltransferase activity"/>
    <property type="evidence" value="ECO:0007669"/>
    <property type="project" value="UniProtKB-EC"/>
</dbReference>
<dbReference type="InterPro" id="IPR001264">
    <property type="entry name" value="Glyco_trans_51"/>
</dbReference>
<evidence type="ECO:0000256" key="3">
    <source>
        <dbReference type="ARBA" id="ARBA00007739"/>
    </source>
</evidence>
<keyword evidence="7" id="KW-0328">Glycosyltransferase</keyword>
<dbReference type="STRING" id="1385513.N780_13940"/>
<keyword evidence="14" id="KW-0961">Cell wall biogenesis/degradation</keyword>
<evidence type="ECO:0000256" key="11">
    <source>
        <dbReference type="ARBA" id="ARBA00022984"/>
    </source>
</evidence>
<evidence type="ECO:0000256" key="1">
    <source>
        <dbReference type="ARBA" id="ARBA00004236"/>
    </source>
</evidence>
<comment type="similarity">
    <text evidence="2">In the C-terminal section; belongs to the transpeptidase family.</text>
</comment>